<sequence>MTIQFTDLTGCRTGVAFSPKSHFIAMPIRRNAFTLVELLVVIAIIGVLVGLAAPAVQSMRESSRRAVCQSRLTAVGMAFQGYHDRWQHFPVGTVDATGPIESVAEGNHHNWLGRLLELMDQPVIESHIDRSVSVYDKVNAPALELQYPGVQCPSATQEPANASTYVGLHHPSEKQIAETDLGVFILNKPISRNDITDGLANTAFVSEKMSWPDDLGWLSGTRATLRNVGGGIRSSIDSFQSPAPTLVGSIGSHHPGGTHVLFGSGEIRFQTVQTNQKILEQIVNRQDGQLPLEFQSLESLRRKSIE</sequence>
<dbReference type="PANTHER" id="PTHR30093:SF2">
    <property type="entry name" value="TYPE II SECRETION SYSTEM PROTEIN H"/>
    <property type="match status" value="1"/>
</dbReference>
<evidence type="ECO:0000259" key="2">
    <source>
        <dbReference type="Pfam" id="PF07596"/>
    </source>
</evidence>
<evidence type="ECO:0000313" key="4">
    <source>
        <dbReference type="Proteomes" id="UP000319908"/>
    </source>
</evidence>
<keyword evidence="4" id="KW-1185">Reference proteome</keyword>
<dbReference type="Pfam" id="PF07963">
    <property type="entry name" value="N_methyl"/>
    <property type="match status" value="1"/>
</dbReference>
<dbReference type="SUPFAM" id="SSF54523">
    <property type="entry name" value="Pili subunits"/>
    <property type="match status" value="1"/>
</dbReference>
<dbReference type="Pfam" id="PF07596">
    <property type="entry name" value="SBP_bac_10"/>
    <property type="match status" value="1"/>
</dbReference>
<dbReference type="NCBIfam" id="TIGR02532">
    <property type="entry name" value="IV_pilin_GFxxxE"/>
    <property type="match status" value="1"/>
</dbReference>
<comment type="caution">
    <text evidence="3">The sequence shown here is derived from an EMBL/GenBank/DDBJ whole genome shotgun (WGS) entry which is preliminary data.</text>
</comment>
<dbReference type="EMBL" id="SJPU01000003">
    <property type="protein sequence ID" value="TWU10690.1"/>
    <property type="molecule type" value="Genomic_DNA"/>
</dbReference>
<keyword evidence="1" id="KW-0812">Transmembrane</keyword>
<proteinExistence type="predicted"/>
<name>A0A5C6BFJ3_9BACT</name>
<feature type="transmembrane region" description="Helical" evidence="1">
    <location>
        <begin position="32"/>
        <end position="56"/>
    </location>
</feature>
<protein>
    <recommendedName>
        <fullName evidence="2">DUF1559 domain-containing protein</fullName>
    </recommendedName>
</protein>
<dbReference type="Gene3D" id="3.30.700.10">
    <property type="entry name" value="Glycoprotein, Type 4 Pilin"/>
    <property type="match status" value="1"/>
</dbReference>
<dbReference type="AlphaFoldDB" id="A0A5C6BFJ3"/>
<keyword evidence="1" id="KW-0472">Membrane</keyword>
<organism evidence="3 4">
    <name type="scientific">Allorhodopirellula heiligendammensis</name>
    <dbReference type="NCBI Taxonomy" id="2714739"/>
    <lineage>
        <taxon>Bacteria</taxon>
        <taxon>Pseudomonadati</taxon>
        <taxon>Planctomycetota</taxon>
        <taxon>Planctomycetia</taxon>
        <taxon>Pirellulales</taxon>
        <taxon>Pirellulaceae</taxon>
        <taxon>Allorhodopirellula</taxon>
    </lineage>
</organism>
<evidence type="ECO:0000313" key="3">
    <source>
        <dbReference type="EMBL" id="TWU10690.1"/>
    </source>
</evidence>
<dbReference type="InterPro" id="IPR045584">
    <property type="entry name" value="Pilin-like"/>
</dbReference>
<feature type="domain" description="DUF1559" evidence="2">
    <location>
        <begin position="57"/>
        <end position="275"/>
    </location>
</feature>
<dbReference type="InterPro" id="IPR011453">
    <property type="entry name" value="DUF1559"/>
</dbReference>
<keyword evidence="1" id="KW-1133">Transmembrane helix</keyword>
<evidence type="ECO:0000256" key="1">
    <source>
        <dbReference type="SAM" id="Phobius"/>
    </source>
</evidence>
<dbReference type="Proteomes" id="UP000319908">
    <property type="component" value="Unassembled WGS sequence"/>
</dbReference>
<dbReference type="InterPro" id="IPR012902">
    <property type="entry name" value="N_methyl_site"/>
</dbReference>
<gene>
    <name evidence="3" type="ORF">Poly21_45960</name>
</gene>
<reference evidence="3 4" key="1">
    <citation type="journal article" date="2020" name="Antonie Van Leeuwenhoek">
        <title>Rhodopirellula heiligendammensis sp. nov., Rhodopirellula pilleata sp. nov., and Rhodopirellula solitaria sp. nov. isolated from natural or artificial marine surfaces in Northern Germany and California, USA, and emended description of the genus Rhodopirellula.</title>
        <authorList>
            <person name="Kallscheuer N."/>
            <person name="Wiegand S."/>
            <person name="Jogler M."/>
            <person name="Boedeker C."/>
            <person name="Peeters S.H."/>
            <person name="Rast P."/>
            <person name="Heuer A."/>
            <person name="Jetten M.S.M."/>
            <person name="Rohde M."/>
            <person name="Jogler C."/>
        </authorList>
    </citation>
    <scope>NUCLEOTIDE SEQUENCE [LARGE SCALE GENOMIC DNA]</scope>
    <source>
        <strain evidence="3 4">Poly21</strain>
    </source>
</reference>
<accession>A0A5C6BFJ3</accession>
<dbReference type="PANTHER" id="PTHR30093">
    <property type="entry name" value="GENERAL SECRETION PATHWAY PROTEIN G"/>
    <property type="match status" value="1"/>
</dbReference>